<feature type="region of interest" description="Disordered" evidence="1">
    <location>
        <begin position="47"/>
        <end position="110"/>
    </location>
</feature>
<feature type="compositionally biased region" description="Basic and acidic residues" evidence="1">
    <location>
        <begin position="84"/>
        <end position="93"/>
    </location>
</feature>
<dbReference type="AlphaFoldDB" id="A0A8C3TA36"/>
<organism evidence="3 4">
    <name type="scientific">Chelydra serpentina</name>
    <name type="common">Snapping turtle</name>
    <name type="synonym">Testudo serpentina</name>
    <dbReference type="NCBI Taxonomy" id="8475"/>
    <lineage>
        <taxon>Eukaryota</taxon>
        <taxon>Metazoa</taxon>
        <taxon>Chordata</taxon>
        <taxon>Craniata</taxon>
        <taxon>Vertebrata</taxon>
        <taxon>Euteleostomi</taxon>
        <taxon>Archelosauria</taxon>
        <taxon>Testudinata</taxon>
        <taxon>Testudines</taxon>
        <taxon>Cryptodira</taxon>
        <taxon>Durocryptodira</taxon>
        <taxon>Americhelydia</taxon>
        <taxon>Chelydroidea</taxon>
        <taxon>Chelydridae</taxon>
        <taxon>Chelydra</taxon>
    </lineage>
</organism>
<keyword evidence="2" id="KW-1133">Transmembrane helix</keyword>
<keyword evidence="2" id="KW-0812">Transmembrane</keyword>
<reference evidence="3" key="2">
    <citation type="submission" date="2025-09" db="UniProtKB">
        <authorList>
            <consortium name="Ensembl"/>
        </authorList>
    </citation>
    <scope>IDENTIFICATION</scope>
</reference>
<accession>A0A8C3TA36</accession>
<feature type="transmembrane region" description="Helical" evidence="2">
    <location>
        <begin position="18"/>
        <end position="36"/>
    </location>
</feature>
<evidence type="ECO:0000256" key="2">
    <source>
        <dbReference type="SAM" id="Phobius"/>
    </source>
</evidence>
<feature type="compositionally biased region" description="Pro residues" evidence="1">
    <location>
        <begin position="48"/>
        <end position="62"/>
    </location>
</feature>
<proteinExistence type="predicted"/>
<sequence>MLSPQQGNDDTFGCSTTFLIMLCILGIRGVAVLVWISAEEGGRQPRPVVLPAPCHTPHPPAPGSAAEPGGRQAATVSRLPAQPRSREGGRQPRPDTPLAPGALSNHLGSPSGHAGPANFYPLCVFSPLTEKSRRWLFSEVTLELICETTTHRVVPDREHPVFSVTSLQG</sequence>
<reference evidence="3" key="1">
    <citation type="submission" date="2025-08" db="UniProtKB">
        <authorList>
            <consortium name="Ensembl"/>
        </authorList>
    </citation>
    <scope>IDENTIFICATION</scope>
</reference>
<keyword evidence="4" id="KW-1185">Reference proteome</keyword>
<evidence type="ECO:0000256" key="1">
    <source>
        <dbReference type="SAM" id="MobiDB-lite"/>
    </source>
</evidence>
<evidence type="ECO:0000313" key="3">
    <source>
        <dbReference type="Ensembl" id="ENSCSRP00000027270.1"/>
    </source>
</evidence>
<name>A0A8C3TA36_CHESE</name>
<keyword evidence="2" id="KW-0472">Membrane</keyword>
<dbReference type="Ensembl" id="ENSCSRT00000028394.1">
    <property type="protein sequence ID" value="ENSCSRP00000027270.1"/>
    <property type="gene ID" value="ENSCSRG00000020223.1"/>
</dbReference>
<evidence type="ECO:0000313" key="4">
    <source>
        <dbReference type="Proteomes" id="UP000694403"/>
    </source>
</evidence>
<dbReference type="Proteomes" id="UP000694403">
    <property type="component" value="Unplaced"/>
</dbReference>
<protein>
    <submittedName>
        <fullName evidence="3">Uncharacterized protein</fullName>
    </submittedName>
</protein>